<evidence type="ECO:0000313" key="2">
    <source>
        <dbReference type="Proteomes" id="UP001148662"/>
    </source>
</evidence>
<name>A0ACC1SGQ4_9APHY</name>
<accession>A0ACC1SGQ4</accession>
<comment type="caution">
    <text evidence="1">The sequence shown here is derived from an EMBL/GenBank/DDBJ whole genome shotgun (WGS) entry which is preliminary data.</text>
</comment>
<sequence length="157" mass="17186">MHLVGVQGSDIVDGNKTLVLGLVWQLMRMNIIQTLSALSRGGKGRPISDTEILKWANSTVQSHKPSARPIRSFKDPALTTGLFLLDLLEAIRPGIVDPNLVIPVGDAGDYEERRQNAKLAISIARKMNALIFLVPEDIVDVRSRLIMTFVGSLMSIA</sequence>
<organism evidence="1 2">
    <name type="scientific">Phlebia brevispora</name>
    <dbReference type="NCBI Taxonomy" id="194682"/>
    <lineage>
        <taxon>Eukaryota</taxon>
        <taxon>Fungi</taxon>
        <taxon>Dikarya</taxon>
        <taxon>Basidiomycota</taxon>
        <taxon>Agaricomycotina</taxon>
        <taxon>Agaricomycetes</taxon>
        <taxon>Polyporales</taxon>
        <taxon>Meruliaceae</taxon>
        <taxon>Phlebia</taxon>
    </lineage>
</organism>
<dbReference type="Proteomes" id="UP001148662">
    <property type="component" value="Unassembled WGS sequence"/>
</dbReference>
<gene>
    <name evidence="1" type="ORF">NM688_g6378</name>
</gene>
<dbReference type="EMBL" id="JANHOG010001306">
    <property type="protein sequence ID" value="KAJ3539325.1"/>
    <property type="molecule type" value="Genomic_DNA"/>
</dbReference>
<proteinExistence type="predicted"/>
<protein>
    <submittedName>
        <fullName evidence="1">Uncharacterized protein</fullName>
    </submittedName>
</protein>
<evidence type="ECO:0000313" key="1">
    <source>
        <dbReference type="EMBL" id="KAJ3539325.1"/>
    </source>
</evidence>
<keyword evidence="2" id="KW-1185">Reference proteome</keyword>
<reference evidence="1" key="1">
    <citation type="submission" date="2022-07" db="EMBL/GenBank/DDBJ databases">
        <title>Genome Sequence of Phlebia brevispora.</title>
        <authorList>
            <person name="Buettner E."/>
        </authorList>
    </citation>
    <scope>NUCLEOTIDE SEQUENCE</scope>
    <source>
        <strain evidence="1">MPL23</strain>
    </source>
</reference>